<dbReference type="EMBL" id="LAZR01005190">
    <property type="protein sequence ID" value="KKN02039.1"/>
    <property type="molecule type" value="Genomic_DNA"/>
</dbReference>
<sequence length="74" mass="8860">MSNITKKDLHDLIERMPEDFSLEDLQYRLFVLQKLENAENQLKHGIKTSSLDEMRELAKKWRGEKEQKIEENLS</sequence>
<name>A0A0F9M8J1_9ZZZZ</name>
<organism evidence="1">
    <name type="scientific">marine sediment metagenome</name>
    <dbReference type="NCBI Taxonomy" id="412755"/>
    <lineage>
        <taxon>unclassified sequences</taxon>
        <taxon>metagenomes</taxon>
        <taxon>ecological metagenomes</taxon>
    </lineage>
</organism>
<proteinExistence type="predicted"/>
<reference evidence="1" key="1">
    <citation type="journal article" date="2015" name="Nature">
        <title>Complex archaea that bridge the gap between prokaryotes and eukaryotes.</title>
        <authorList>
            <person name="Spang A."/>
            <person name="Saw J.H."/>
            <person name="Jorgensen S.L."/>
            <person name="Zaremba-Niedzwiedzka K."/>
            <person name="Martijn J."/>
            <person name="Lind A.E."/>
            <person name="van Eijk R."/>
            <person name="Schleper C."/>
            <person name="Guy L."/>
            <person name="Ettema T.J."/>
        </authorList>
    </citation>
    <scope>NUCLEOTIDE SEQUENCE</scope>
</reference>
<protein>
    <submittedName>
        <fullName evidence="1">Uncharacterized protein</fullName>
    </submittedName>
</protein>
<dbReference type="AlphaFoldDB" id="A0A0F9M8J1"/>
<comment type="caution">
    <text evidence="1">The sequence shown here is derived from an EMBL/GenBank/DDBJ whole genome shotgun (WGS) entry which is preliminary data.</text>
</comment>
<accession>A0A0F9M8J1</accession>
<gene>
    <name evidence="1" type="ORF">LCGC14_1121800</name>
</gene>
<evidence type="ECO:0000313" key="1">
    <source>
        <dbReference type="EMBL" id="KKN02039.1"/>
    </source>
</evidence>